<dbReference type="GO" id="GO:0044550">
    <property type="term" value="P:secondary metabolite biosynthetic process"/>
    <property type="evidence" value="ECO:0007669"/>
    <property type="project" value="TreeGrafter"/>
</dbReference>
<protein>
    <recommendedName>
        <fullName evidence="1">AMP-binding enzyme C-terminal domain-containing protein</fullName>
    </recommendedName>
</protein>
<dbReference type="PANTHER" id="PTHR45527:SF1">
    <property type="entry name" value="FATTY ACID SYNTHASE"/>
    <property type="match status" value="1"/>
</dbReference>
<dbReference type="AlphaFoldDB" id="A0A814ULV5"/>
<accession>A0A814ULV5</accession>
<dbReference type="Gene3D" id="3.30.300.30">
    <property type="match status" value="1"/>
</dbReference>
<dbReference type="InterPro" id="IPR045851">
    <property type="entry name" value="AMP-bd_C_sf"/>
</dbReference>
<dbReference type="SUPFAM" id="SSF51161">
    <property type="entry name" value="Trimeric LpxA-like enzymes"/>
    <property type="match status" value="2"/>
</dbReference>
<dbReference type="GO" id="GO:0043041">
    <property type="term" value="P:amino acid activation for nonribosomal peptide biosynthetic process"/>
    <property type="evidence" value="ECO:0007669"/>
    <property type="project" value="TreeGrafter"/>
</dbReference>
<evidence type="ECO:0000313" key="3">
    <source>
        <dbReference type="Proteomes" id="UP000663864"/>
    </source>
</evidence>
<name>A0A814ULV5_9BILA</name>
<dbReference type="InterPro" id="IPR042099">
    <property type="entry name" value="ANL_N_sf"/>
</dbReference>
<dbReference type="PANTHER" id="PTHR45527">
    <property type="entry name" value="NONRIBOSOMAL PEPTIDE SYNTHETASE"/>
    <property type="match status" value="1"/>
</dbReference>
<proteinExistence type="predicted"/>
<organism evidence="2 3">
    <name type="scientific">Rotaria sordida</name>
    <dbReference type="NCBI Taxonomy" id="392033"/>
    <lineage>
        <taxon>Eukaryota</taxon>
        <taxon>Metazoa</taxon>
        <taxon>Spiralia</taxon>
        <taxon>Gnathifera</taxon>
        <taxon>Rotifera</taxon>
        <taxon>Eurotatoria</taxon>
        <taxon>Bdelloidea</taxon>
        <taxon>Philodinida</taxon>
        <taxon>Philodinidae</taxon>
        <taxon>Rotaria</taxon>
    </lineage>
</organism>
<feature type="domain" description="AMP-binding enzyme C-terminal" evidence="1">
    <location>
        <begin position="92"/>
        <end position="150"/>
    </location>
</feature>
<dbReference type="GO" id="GO:0005737">
    <property type="term" value="C:cytoplasm"/>
    <property type="evidence" value="ECO:0007669"/>
    <property type="project" value="TreeGrafter"/>
</dbReference>
<dbReference type="Gene3D" id="2.160.10.10">
    <property type="entry name" value="Hexapeptide repeat proteins"/>
    <property type="match status" value="2"/>
</dbReference>
<comment type="caution">
    <text evidence="2">The sequence shown here is derived from an EMBL/GenBank/DDBJ whole genome shotgun (WGS) entry which is preliminary data.</text>
</comment>
<dbReference type="Proteomes" id="UP000663864">
    <property type="component" value="Unassembled WGS sequence"/>
</dbReference>
<dbReference type="SUPFAM" id="SSF56801">
    <property type="entry name" value="Acetyl-CoA synthetase-like"/>
    <property type="match status" value="1"/>
</dbReference>
<sequence length="414" mass="46591">MQVRVLDEFYQPVVPGMDGELFIAGIQRFSGYYDREDLTRAALFGSFYRTGDLVRMDNRGLLHYIGRKDNQIKLHGQRIEPGEIERCLLETSISACAVIKEGDDHLVAYVQNCHMNEEQLREYCRQHLPSYMIPSKFIVLEQMPLNRNGKLDRMQLPRVKPVRVHHQIRLPSTLILSWLGVDIQGTNIKLANVVPFLRFPSHLLFIGDNVTTFGDAQLVPFDVDNRGQCTVDSVKLNNGVTLGNDCSVHPGTFIPVGTLVGTLTPITRDTQCVGNNILLGIPACSMPFVLPSVESFTQWVIYFTRGLGARIVGNDVILYDSTYGPEHHLITIEAHVRISEGVFLQTHTNEQRILKLAPVIVRHGSIIKSSAFIFPGAHLDGDNIIEPRTLIMKNEYLEKGTQWSGNPARRLLPN</sequence>
<dbReference type="InterPro" id="IPR025110">
    <property type="entry name" value="AMP-bd_C"/>
</dbReference>
<dbReference type="EMBL" id="CAJNOT010001279">
    <property type="protein sequence ID" value="CAF1175800.1"/>
    <property type="molecule type" value="Genomic_DNA"/>
</dbReference>
<evidence type="ECO:0000313" key="2">
    <source>
        <dbReference type="EMBL" id="CAF1175800.1"/>
    </source>
</evidence>
<dbReference type="Pfam" id="PF13193">
    <property type="entry name" value="AMP-binding_C"/>
    <property type="match status" value="1"/>
</dbReference>
<dbReference type="InterPro" id="IPR011004">
    <property type="entry name" value="Trimer_LpxA-like_sf"/>
</dbReference>
<dbReference type="GO" id="GO:0031177">
    <property type="term" value="F:phosphopantetheine binding"/>
    <property type="evidence" value="ECO:0007669"/>
    <property type="project" value="TreeGrafter"/>
</dbReference>
<gene>
    <name evidence="2" type="ORF">ZHD862_LOCUS21474</name>
</gene>
<reference evidence="2" key="1">
    <citation type="submission" date="2021-02" db="EMBL/GenBank/DDBJ databases">
        <authorList>
            <person name="Nowell W R."/>
        </authorList>
    </citation>
    <scope>NUCLEOTIDE SEQUENCE</scope>
</reference>
<evidence type="ECO:0000259" key="1">
    <source>
        <dbReference type="Pfam" id="PF13193"/>
    </source>
</evidence>
<dbReference type="Gene3D" id="3.40.50.12780">
    <property type="entry name" value="N-terminal domain of ligase-like"/>
    <property type="match status" value="1"/>
</dbReference>